<evidence type="ECO:0000256" key="3">
    <source>
        <dbReference type="ARBA" id="ARBA00022722"/>
    </source>
</evidence>
<evidence type="ECO:0000313" key="8">
    <source>
        <dbReference type="EMBL" id="TSC92508.1"/>
    </source>
</evidence>
<evidence type="ECO:0000256" key="2">
    <source>
        <dbReference type="ARBA" id="ARBA00022649"/>
    </source>
</evidence>
<reference evidence="8 9" key="1">
    <citation type="submission" date="2017-07" db="EMBL/GenBank/DDBJ databases">
        <title>Mechanisms for carbon and nitrogen cycling indicate functional differentiation within the Candidate Phyla Radiation.</title>
        <authorList>
            <person name="Danczak R.E."/>
            <person name="Johnston M.D."/>
            <person name="Kenah C."/>
            <person name="Slattery M."/>
            <person name="Wrighton K.C."/>
            <person name="Wilkins M.J."/>
        </authorList>
    </citation>
    <scope>NUCLEOTIDE SEQUENCE [LARGE SCALE GENOMIC DNA]</scope>
    <source>
        <strain evidence="8">Licking1014_7</strain>
    </source>
</reference>
<keyword evidence="3" id="KW-0540">Nuclease</keyword>
<protein>
    <recommendedName>
        <fullName evidence="10">YcfA family protein</fullName>
    </recommendedName>
</protein>
<dbReference type="Proteomes" id="UP000315689">
    <property type="component" value="Unassembled WGS sequence"/>
</dbReference>
<comment type="similarity">
    <text evidence="1">Belongs to the HicA mRNA interferase family.</text>
</comment>
<evidence type="ECO:0000256" key="6">
    <source>
        <dbReference type="ARBA" id="ARBA00022884"/>
    </source>
</evidence>
<gene>
    <name evidence="8" type="ORF">CEN89_645</name>
</gene>
<dbReference type="GO" id="GO:0016787">
    <property type="term" value="F:hydrolase activity"/>
    <property type="evidence" value="ECO:0007669"/>
    <property type="project" value="UniProtKB-KW"/>
</dbReference>
<dbReference type="SUPFAM" id="SSF54786">
    <property type="entry name" value="YcfA/nrd intein domain"/>
    <property type="match status" value="1"/>
</dbReference>
<dbReference type="GO" id="GO:0004519">
    <property type="term" value="F:endonuclease activity"/>
    <property type="evidence" value="ECO:0007669"/>
    <property type="project" value="UniProtKB-KW"/>
</dbReference>
<keyword evidence="5" id="KW-0378">Hydrolase</keyword>
<evidence type="ECO:0008006" key="10">
    <source>
        <dbReference type="Google" id="ProtNLM"/>
    </source>
</evidence>
<keyword evidence="7" id="KW-0346">Stress response</keyword>
<organism evidence="8 9">
    <name type="scientific">Candidatus Berkelbacteria bacterium Licking1014_7</name>
    <dbReference type="NCBI Taxonomy" id="2017147"/>
    <lineage>
        <taxon>Bacteria</taxon>
        <taxon>Candidatus Berkelbacteria</taxon>
    </lineage>
</organism>
<dbReference type="InterPro" id="IPR012933">
    <property type="entry name" value="HicA_mRNA_interferase"/>
</dbReference>
<keyword evidence="4" id="KW-0255">Endonuclease</keyword>
<accession>A0A554LI33</accession>
<evidence type="ECO:0000256" key="5">
    <source>
        <dbReference type="ARBA" id="ARBA00022801"/>
    </source>
</evidence>
<comment type="caution">
    <text evidence="8">The sequence shown here is derived from an EMBL/GenBank/DDBJ whole genome shotgun (WGS) entry which is preliminary data.</text>
</comment>
<dbReference type="GO" id="GO:0003729">
    <property type="term" value="F:mRNA binding"/>
    <property type="evidence" value="ECO:0007669"/>
    <property type="project" value="InterPro"/>
</dbReference>
<dbReference type="Gene3D" id="3.30.920.30">
    <property type="entry name" value="Hypothetical protein"/>
    <property type="match status" value="1"/>
</dbReference>
<evidence type="ECO:0000313" key="9">
    <source>
        <dbReference type="Proteomes" id="UP000315689"/>
    </source>
</evidence>
<evidence type="ECO:0000256" key="4">
    <source>
        <dbReference type="ARBA" id="ARBA00022759"/>
    </source>
</evidence>
<proteinExistence type="inferred from homology"/>
<evidence type="ECO:0000256" key="1">
    <source>
        <dbReference type="ARBA" id="ARBA00006620"/>
    </source>
</evidence>
<sequence length="46" mass="5194">MSKLPVVSGKECIKALCKAGFYFKRQEGSHITLRRDEPFAQVVVPE</sequence>
<keyword evidence="6" id="KW-0694">RNA-binding</keyword>
<name>A0A554LI33_9BACT</name>
<dbReference type="Pfam" id="PF07927">
    <property type="entry name" value="HicA_toxin"/>
    <property type="match status" value="1"/>
</dbReference>
<dbReference type="InterPro" id="IPR038570">
    <property type="entry name" value="HicA_sf"/>
</dbReference>
<dbReference type="AlphaFoldDB" id="A0A554LI33"/>
<dbReference type="EMBL" id="VMGK01000023">
    <property type="protein sequence ID" value="TSC92508.1"/>
    <property type="molecule type" value="Genomic_DNA"/>
</dbReference>
<evidence type="ECO:0000256" key="7">
    <source>
        <dbReference type="ARBA" id="ARBA00023016"/>
    </source>
</evidence>
<keyword evidence="2" id="KW-1277">Toxin-antitoxin system</keyword>